<dbReference type="Proteomes" id="UP000234433">
    <property type="component" value="Unassembled WGS sequence"/>
</dbReference>
<dbReference type="Pfam" id="PF11199">
    <property type="entry name" value="DUF2891"/>
    <property type="match status" value="1"/>
</dbReference>
<organism evidence="1 2">
    <name type="scientific">Brevibacterium antiquum CNRZ 918</name>
    <dbReference type="NCBI Taxonomy" id="1255637"/>
    <lineage>
        <taxon>Bacteria</taxon>
        <taxon>Bacillati</taxon>
        <taxon>Actinomycetota</taxon>
        <taxon>Actinomycetes</taxon>
        <taxon>Micrococcales</taxon>
        <taxon>Brevibacteriaceae</taxon>
        <taxon>Brevibacterium</taxon>
    </lineage>
</organism>
<dbReference type="EMBL" id="FXZD01000002">
    <property type="protein sequence ID" value="SMX73013.1"/>
    <property type="molecule type" value="Genomic_DNA"/>
</dbReference>
<dbReference type="InterPro" id="IPR021365">
    <property type="entry name" value="DUF2891"/>
</dbReference>
<reference evidence="1 2" key="1">
    <citation type="submission" date="2017-03" db="EMBL/GenBank/DDBJ databases">
        <authorList>
            <person name="Afonso C.L."/>
            <person name="Miller P.J."/>
            <person name="Scott M.A."/>
            <person name="Spackman E."/>
            <person name="Goraichik I."/>
            <person name="Dimitrov K.M."/>
            <person name="Suarez D.L."/>
            <person name="Swayne D.E."/>
        </authorList>
    </citation>
    <scope>NUCLEOTIDE SEQUENCE [LARGE SCALE GENOMIC DNA]</scope>
    <source>
        <strain evidence="1 2">CNRZ 918</strain>
    </source>
</reference>
<dbReference type="AlphaFoldDB" id="A0A2H1ICV1"/>
<dbReference type="OrthoDB" id="9779797at2"/>
<sequence length="346" mass="38304">MTSPEDFVTPFAQVALSNITRDYPYAAHHVARSADDIVEPRKKNPAFANSFDWHSSVHMHFLLVSLLSTETAQAAPWRDEALETLAAHLSSEKLTAEAAFLRENPTWERPYGWAWAVELVRALHASSEPRLRDLATDAEVLAETVFDLTAAWLPKMAAPVRHGLHSNTAFGLRRILLGARELGRHDVDDAIAASARRCFTDDHAWNFHQERSGQDFLSPGLCEADLMAEVLTEDELAVWLPDFLSELTPESPALKPVQVLDPTDGYQSHLYGLGLSVAASLMRLAPRLLDIAEGSSDHELAVRAKGILTRVETLMAPGLEASVSDEYMASHWVATFAWEALGLRNH</sequence>
<evidence type="ECO:0000313" key="1">
    <source>
        <dbReference type="EMBL" id="SMX73013.1"/>
    </source>
</evidence>
<name>A0A2H1ICV1_9MICO</name>
<gene>
    <name evidence="1" type="ORF">BANT918_00835</name>
</gene>
<evidence type="ECO:0000313" key="2">
    <source>
        <dbReference type="Proteomes" id="UP000234433"/>
    </source>
</evidence>
<evidence type="ECO:0008006" key="3">
    <source>
        <dbReference type="Google" id="ProtNLM"/>
    </source>
</evidence>
<accession>A0A2H1ICV1</accession>
<dbReference type="RefSeq" id="WP_101619074.1">
    <property type="nucleotide sequence ID" value="NZ_FXZD01000002.1"/>
</dbReference>
<protein>
    <recommendedName>
        <fullName evidence="3">DUF2891 domain-containing protein</fullName>
    </recommendedName>
</protein>
<proteinExistence type="predicted"/>